<dbReference type="RefSeq" id="WP_144069211.1">
    <property type="nucleotide sequence ID" value="NZ_CP041636.1"/>
</dbReference>
<dbReference type="Proteomes" id="UP000317496">
    <property type="component" value="Chromosome"/>
</dbReference>
<dbReference type="EMBL" id="CP041636">
    <property type="protein sequence ID" value="QDO98230.1"/>
    <property type="molecule type" value="Genomic_DNA"/>
</dbReference>
<reference evidence="1 2" key="1">
    <citation type="submission" date="2019-07" db="EMBL/GenBank/DDBJ databases">
        <title>Genome sequencing for Ferrovibrio sp. K5.</title>
        <authorList>
            <person name="Park S.-J."/>
        </authorList>
    </citation>
    <scope>NUCLEOTIDE SEQUENCE [LARGE SCALE GENOMIC DNA]</scope>
    <source>
        <strain evidence="1 2">K5</strain>
    </source>
</reference>
<dbReference type="KEGG" id="fer:FNB15_13540"/>
<evidence type="ECO:0008006" key="3">
    <source>
        <dbReference type="Google" id="ProtNLM"/>
    </source>
</evidence>
<proteinExistence type="predicted"/>
<evidence type="ECO:0000313" key="2">
    <source>
        <dbReference type="Proteomes" id="UP000317496"/>
    </source>
</evidence>
<organism evidence="1 2">
    <name type="scientific">Ferrovibrio terrae</name>
    <dbReference type="NCBI Taxonomy" id="2594003"/>
    <lineage>
        <taxon>Bacteria</taxon>
        <taxon>Pseudomonadati</taxon>
        <taxon>Pseudomonadota</taxon>
        <taxon>Alphaproteobacteria</taxon>
        <taxon>Rhodospirillales</taxon>
        <taxon>Rhodospirillaceae</taxon>
        <taxon>Ferrovibrio</taxon>
    </lineage>
</organism>
<dbReference type="OrthoDB" id="7358728at2"/>
<gene>
    <name evidence="1" type="ORF">FNB15_13540</name>
</gene>
<sequence>MPSVLPQRNIAALHEYLAKVQSARLAEFIRYMLSIHPADRLPSRCDFDPLQIPKLLSGVVLVTVHREDMRTRFRMKVVGQDVIDASPVKIGQRYLDEIITELPNGSVIIDTRQAVLETGVAYLRQGPPTMPFTFKMTVLEYVHCPLAEDGETIDQIVSFFSYRGHKGTPNLPTP</sequence>
<protein>
    <recommendedName>
        <fullName evidence="3">PAS domain-containing protein</fullName>
    </recommendedName>
</protein>
<dbReference type="AlphaFoldDB" id="A0A516H3Q7"/>
<keyword evidence="2" id="KW-1185">Reference proteome</keyword>
<evidence type="ECO:0000313" key="1">
    <source>
        <dbReference type="EMBL" id="QDO98230.1"/>
    </source>
</evidence>
<accession>A0A516H3Q7</accession>
<name>A0A516H3Q7_9PROT</name>